<feature type="transmembrane region" description="Helical" evidence="1">
    <location>
        <begin position="193"/>
        <end position="216"/>
    </location>
</feature>
<protein>
    <submittedName>
        <fullName evidence="2">Uncharacterized protein</fullName>
    </submittedName>
</protein>
<feature type="transmembrane region" description="Helical" evidence="1">
    <location>
        <begin position="12"/>
        <end position="34"/>
    </location>
</feature>
<feature type="transmembrane region" description="Helical" evidence="1">
    <location>
        <begin position="122"/>
        <end position="146"/>
    </location>
</feature>
<feature type="transmembrane region" description="Helical" evidence="1">
    <location>
        <begin position="55"/>
        <end position="78"/>
    </location>
</feature>
<evidence type="ECO:0000313" key="3">
    <source>
        <dbReference type="Proteomes" id="UP001218231"/>
    </source>
</evidence>
<dbReference type="Proteomes" id="UP001218231">
    <property type="component" value="Plasmid unnamed1"/>
</dbReference>
<keyword evidence="1" id="KW-0472">Membrane</keyword>
<proteinExistence type="predicted"/>
<keyword evidence="3" id="KW-1185">Reference proteome</keyword>
<keyword evidence="2" id="KW-0614">Plasmid</keyword>
<accession>A0ABY7U2I5</accession>
<gene>
    <name evidence="2" type="ORF">PQ457_16760</name>
</gene>
<reference evidence="2 3" key="1">
    <citation type="submission" date="2023-02" db="EMBL/GenBank/DDBJ databases">
        <title>Genome sequence of Novosphingobium humi KACC 19094.</title>
        <authorList>
            <person name="Kim S."/>
            <person name="Heo J."/>
            <person name="Kwon S.-W."/>
        </authorList>
    </citation>
    <scope>NUCLEOTIDE SEQUENCE [LARGE SCALE GENOMIC DNA]</scope>
    <source>
        <strain evidence="2 3">KACC 19094</strain>
        <plasmid evidence="2 3">unnamed1</plasmid>
    </source>
</reference>
<geneLocation type="plasmid" evidence="2 3">
    <name>unnamed1</name>
</geneLocation>
<keyword evidence="1" id="KW-1133">Transmembrane helix</keyword>
<evidence type="ECO:0000313" key="2">
    <source>
        <dbReference type="EMBL" id="WCT79717.1"/>
    </source>
</evidence>
<evidence type="ECO:0000256" key="1">
    <source>
        <dbReference type="SAM" id="Phobius"/>
    </source>
</evidence>
<sequence length="220" mass="23520">MDWPVTLLTLLHVLIPIYWLGGDLGAFYSARFLIDARRSVPERMLALTILNNIDMAPRTTLILAFPTGFTLAAVKGWLAVPHGWLGLVWAAFLAWLVLAWLVHLRHGPAGATYKKVDIAVRYVVLASLAGAGVAGLTGALAMPLFIALKLLVLAACIVIGLIVRIQLVPLFPAIIAMKSTGATPDTDATIRRVLGITTPTVQVIWALVLAACFLGLGTPV</sequence>
<dbReference type="EMBL" id="CP117418">
    <property type="protein sequence ID" value="WCT79717.1"/>
    <property type="molecule type" value="Genomic_DNA"/>
</dbReference>
<feature type="transmembrane region" description="Helical" evidence="1">
    <location>
        <begin position="152"/>
        <end position="172"/>
    </location>
</feature>
<dbReference type="RefSeq" id="WP_273619987.1">
    <property type="nucleotide sequence ID" value="NZ_CP117418.1"/>
</dbReference>
<name>A0ABY7U2I5_9SPHN</name>
<keyword evidence="1" id="KW-0812">Transmembrane</keyword>
<organism evidence="2 3">
    <name type="scientific">Novosphingobium humi</name>
    <dbReference type="NCBI Taxonomy" id="2282397"/>
    <lineage>
        <taxon>Bacteria</taxon>
        <taxon>Pseudomonadati</taxon>
        <taxon>Pseudomonadota</taxon>
        <taxon>Alphaproteobacteria</taxon>
        <taxon>Sphingomonadales</taxon>
        <taxon>Sphingomonadaceae</taxon>
        <taxon>Novosphingobium</taxon>
    </lineage>
</organism>
<feature type="transmembrane region" description="Helical" evidence="1">
    <location>
        <begin position="84"/>
        <end position="102"/>
    </location>
</feature>